<dbReference type="PANTHER" id="PTHR44936:SF9">
    <property type="entry name" value="SENSOR PROTEIN CREC"/>
    <property type="match status" value="1"/>
</dbReference>
<feature type="compositionally biased region" description="Basic and acidic residues" evidence="7">
    <location>
        <begin position="780"/>
        <end position="794"/>
    </location>
</feature>
<dbReference type="GO" id="GO:0004673">
    <property type="term" value="F:protein histidine kinase activity"/>
    <property type="evidence" value="ECO:0007669"/>
    <property type="project" value="UniProtKB-EC"/>
</dbReference>
<keyword evidence="3" id="KW-0597">Phosphoprotein</keyword>
<dbReference type="SUPFAM" id="SSF55874">
    <property type="entry name" value="ATPase domain of HSP90 chaperone/DNA topoisomerase II/histidine kinase"/>
    <property type="match status" value="1"/>
</dbReference>
<evidence type="ECO:0000256" key="2">
    <source>
        <dbReference type="ARBA" id="ARBA00012438"/>
    </source>
</evidence>
<feature type="domain" description="Histidine kinase/HSP90-like ATPase" evidence="9">
    <location>
        <begin position="535"/>
        <end position="642"/>
    </location>
</feature>
<dbReference type="AlphaFoldDB" id="A0A3R7EXQ5"/>
<keyword evidence="6" id="KW-0902">Two-component regulatory system</keyword>
<reference evidence="11 12" key="1">
    <citation type="journal article" date="2014" name="Genome Announc.">
        <title>Draft Genome Sequence of Streptomyces fradiae ATCC 19609, a Strain Highly Sensitive to Antibiotics.</title>
        <authorList>
            <person name="Bekker O.B."/>
            <person name="Klimina K.M."/>
            <person name="Vatlin A.A."/>
            <person name="Zakharevich N.V."/>
            <person name="Kasianov A.S."/>
            <person name="Danilenko V.N."/>
        </authorList>
    </citation>
    <scope>NUCLEOTIDE SEQUENCE [LARGE SCALE GENOMIC DNA]</scope>
    <source>
        <strain evidence="11 12">ATCC 19609</strain>
    </source>
</reference>
<evidence type="ECO:0000256" key="7">
    <source>
        <dbReference type="SAM" id="MobiDB-lite"/>
    </source>
</evidence>
<dbReference type="GO" id="GO:0000160">
    <property type="term" value="P:phosphorelay signal transduction system"/>
    <property type="evidence" value="ECO:0007669"/>
    <property type="project" value="UniProtKB-KW"/>
</dbReference>
<evidence type="ECO:0000256" key="4">
    <source>
        <dbReference type="ARBA" id="ARBA00022679"/>
    </source>
</evidence>
<keyword evidence="8" id="KW-0812">Transmembrane</keyword>
<keyword evidence="8" id="KW-0472">Membrane</keyword>
<name>A0A3R7EXQ5_9ACTN</name>
<evidence type="ECO:0000259" key="10">
    <source>
        <dbReference type="Pfam" id="PF08376"/>
    </source>
</evidence>
<feature type="transmembrane region" description="Helical" evidence="8">
    <location>
        <begin position="323"/>
        <end position="348"/>
    </location>
</feature>
<organism evidence="11 12">
    <name type="scientific">Streptomyces xinghaiensis</name>
    <dbReference type="NCBI Taxonomy" id="1038928"/>
    <lineage>
        <taxon>Bacteria</taxon>
        <taxon>Bacillati</taxon>
        <taxon>Actinomycetota</taxon>
        <taxon>Actinomycetes</taxon>
        <taxon>Kitasatosporales</taxon>
        <taxon>Streptomycetaceae</taxon>
        <taxon>Streptomyces</taxon>
    </lineage>
</organism>
<dbReference type="Gene3D" id="6.10.340.10">
    <property type="match status" value="1"/>
</dbReference>
<sequence length="839" mass="90785">MALRTRTPEGPGRGADRVRRPGSLRMVLLVLALIPSLALAALWGVSTAQLALDWRLQARHATLAERGITLTGDLAAALREERRLTAEILADPETSPTALRQQRERTDKAVRAFRAGTGSGTTGLHGELRDALARAREELKVLPEVREDVDDRISTQPVAFGSFTLMIDSALKFTDALGNTDNGAVSVRAQPLTDLMWANETLAREDAVLTRGWAAGHLDKTERSDLVEWIGAQQYLFEDRIASRLPETESAFHHDTTLMDAWHTKTVVEQTLLQVPLTEPDDLPREAGRWREAMEELQPRLQELTGRLAADFNRANAESVRDLMVRMVAASAIGLGAVVIVIALTLWLTGSLRQRILALRDEAARLETELPAVVERLQRGEDIDVDAEVREVPHGDDELGRLGQALNLARRSAVETAVRETEQHRGFERLLQRIARRTQLLIGLQLKKLDEMERRHEDPEVLEGLFDLDHLAARLRRYEENLVILGGGQPQRRWRRPVPVLDVLRSALGEVQDYRRIQIEVQGKPWLSERAVGPVAHIVAELMENATAFSKPPNPVEARAGLVGRGLVVEIEDRGLGMEPEEYDRLNAMMAEPPRMDMMSRADDARLGLYVVARLAAGLALTLEFRPSVFGGTRVIVMIPAELVADAPEPDADAGASGSGNTGAGPRSEADADGGRATAAAAGMPRPAARGTAERGETAGAPAAPAVPSADLPRRSRGQAAAAVAGGGTGTQDGGSRTPDGRTGADGAAVNGAGGGTRPLPRRVRQASLTPELRNPPRRPGTDEDASPHAHPAPERSGATVGAFQRQSRITRGPASEQDIPPADVSTPQPGGTAREDRE</sequence>
<evidence type="ECO:0000256" key="6">
    <source>
        <dbReference type="ARBA" id="ARBA00023012"/>
    </source>
</evidence>
<dbReference type="InterPro" id="IPR013587">
    <property type="entry name" value="Nitrate/nitrite_sensing"/>
</dbReference>
<evidence type="ECO:0000313" key="11">
    <source>
        <dbReference type="EMBL" id="RKM98206.1"/>
    </source>
</evidence>
<evidence type="ECO:0000313" key="12">
    <source>
        <dbReference type="Proteomes" id="UP000028058"/>
    </source>
</evidence>
<evidence type="ECO:0000256" key="5">
    <source>
        <dbReference type="ARBA" id="ARBA00022777"/>
    </source>
</evidence>
<dbReference type="InterPro" id="IPR036890">
    <property type="entry name" value="HATPase_C_sf"/>
</dbReference>
<accession>A0A3R7EXQ5</accession>
<dbReference type="EC" id="2.7.13.3" evidence="2"/>
<dbReference type="Gene3D" id="3.30.565.10">
    <property type="entry name" value="Histidine kinase-like ATPase, C-terminal domain"/>
    <property type="match status" value="1"/>
</dbReference>
<dbReference type="Proteomes" id="UP000028058">
    <property type="component" value="Unassembled WGS sequence"/>
</dbReference>
<comment type="catalytic activity">
    <reaction evidence="1">
        <text>ATP + protein L-histidine = ADP + protein N-phospho-L-histidine.</text>
        <dbReference type="EC" id="2.7.13.3"/>
    </reaction>
</comment>
<keyword evidence="8" id="KW-1133">Transmembrane helix</keyword>
<gene>
    <name evidence="11" type="ORF">SFRA_006835</name>
</gene>
<protein>
    <recommendedName>
        <fullName evidence="2">histidine kinase</fullName>
        <ecNumber evidence="2">2.7.13.3</ecNumber>
    </recommendedName>
</protein>
<evidence type="ECO:0000256" key="1">
    <source>
        <dbReference type="ARBA" id="ARBA00000085"/>
    </source>
</evidence>
<dbReference type="EMBL" id="JNAD02000002">
    <property type="protein sequence ID" value="RKM98206.1"/>
    <property type="molecule type" value="Genomic_DNA"/>
</dbReference>
<evidence type="ECO:0000256" key="8">
    <source>
        <dbReference type="SAM" id="Phobius"/>
    </source>
</evidence>
<keyword evidence="4" id="KW-0808">Transferase</keyword>
<dbReference type="Pfam" id="PF02518">
    <property type="entry name" value="HATPase_c"/>
    <property type="match status" value="1"/>
</dbReference>
<comment type="caution">
    <text evidence="11">The sequence shown here is derived from an EMBL/GenBank/DDBJ whole genome shotgun (WGS) entry which is preliminary data.</text>
</comment>
<proteinExistence type="predicted"/>
<feature type="domain" description="Nitrate/nitrite sensing protein" evidence="10">
    <location>
        <begin position="73"/>
        <end position="311"/>
    </location>
</feature>
<evidence type="ECO:0000256" key="3">
    <source>
        <dbReference type="ARBA" id="ARBA00022553"/>
    </source>
</evidence>
<keyword evidence="12" id="KW-1185">Reference proteome</keyword>
<dbReference type="Pfam" id="PF08376">
    <property type="entry name" value="NIT"/>
    <property type="match status" value="1"/>
</dbReference>
<feature type="region of interest" description="Disordered" evidence="7">
    <location>
        <begin position="649"/>
        <end position="839"/>
    </location>
</feature>
<dbReference type="InterPro" id="IPR003594">
    <property type="entry name" value="HATPase_dom"/>
</dbReference>
<evidence type="ECO:0000259" key="9">
    <source>
        <dbReference type="Pfam" id="PF02518"/>
    </source>
</evidence>
<dbReference type="PANTHER" id="PTHR44936">
    <property type="entry name" value="SENSOR PROTEIN CREC"/>
    <property type="match status" value="1"/>
</dbReference>
<feature type="compositionally biased region" description="Low complexity" evidence="7">
    <location>
        <begin position="675"/>
        <end position="691"/>
    </location>
</feature>
<keyword evidence="5" id="KW-0418">Kinase</keyword>
<dbReference type="InterPro" id="IPR050980">
    <property type="entry name" value="2C_sensor_his_kinase"/>
</dbReference>